<gene>
    <name evidence="2" type="ORF">HZS80_21730</name>
</gene>
<dbReference type="AlphaFoldDB" id="A0A7Z0LX91"/>
<dbReference type="Proteomes" id="UP000526892">
    <property type="component" value="Unassembled WGS sequence"/>
</dbReference>
<dbReference type="InterPro" id="IPR012902">
    <property type="entry name" value="N_methyl_site"/>
</dbReference>
<sequence>MADQQKGFTLVELMVAMTIGTVIILGAGQLFLTTFQTFRTVDALSRKQESLIFAASTLSNSIREGEEEVINDYGIKLNERISNGVTQYYCVLQYIEDDEPLVDLARIDPNTPCPVLSSLNGDDVSHTLTLLVGDCRKESSKTGCDEITFKVTDRNKIISNQEMAP</sequence>
<evidence type="ECO:0000313" key="3">
    <source>
        <dbReference type="Proteomes" id="UP000526892"/>
    </source>
</evidence>
<dbReference type="Pfam" id="PF07963">
    <property type="entry name" value="N_methyl"/>
    <property type="match status" value="1"/>
</dbReference>
<feature type="transmembrane region" description="Helical" evidence="1">
    <location>
        <begin position="7"/>
        <end position="32"/>
    </location>
</feature>
<keyword evidence="1" id="KW-0812">Transmembrane</keyword>
<comment type="caution">
    <text evidence="2">The sequence shown here is derived from an EMBL/GenBank/DDBJ whole genome shotgun (WGS) entry which is preliminary data.</text>
</comment>
<keyword evidence="3" id="KW-1185">Reference proteome</keyword>
<organism evidence="2 3">
    <name type="scientific">Vreelandella glaciei</name>
    <dbReference type="NCBI Taxonomy" id="186761"/>
    <lineage>
        <taxon>Bacteria</taxon>
        <taxon>Pseudomonadati</taxon>
        <taxon>Pseudomonadota</taxon>
        <taxon>Gammaproteobacteria</taxon>
        <taxon>Oceanospirillales</taxon>
        <taxon>Halomonadaceae</taxon>
        <taxon>Vreelandella</taxon>
    </lineage>
</organism>
<name>A0A7Z0LX91_9GAMM</name>
<proteinExistence type="predicted"/>
<dbReference type="PROSITE" id="PS00409">
    <property type="entry name" value="PROKAR_NTER_METHYL"/>
    <property type="match status" value="1"/>
</dbReference>
<dbReference type="NCBIfam" id="TIGR02532">
    <property type="entry name" value="IV_pilin_GFxxxE"/>
    <property type="match status" value="1"/>
</dbReference>
<dbReference type="RefSeq" id="WP_179917303.1">
    <property type="nucleotide sequence ID" value="NZ_JACCDE010000047.1"/>
</dbReference>
<reference evidence="2 3" key="1">
    <citation type="journal article" date="2003" name="Extremophiles">
        <title>Halomonas glaciei sp. nov. isolated from fast ice of Adelie Land, Antarctica.</title>
        <authorList>
            <person name="Reddy G.S."/>
            <person name="Raghavan P.U."/>
            <person name="Sarita N.B."/>
            <person name="Prakash J.S."/>
            <person name="Nagesh N."/>
            <person name="Delille D."/>
            <person name="Shivaji S."/>
        </authorList>
    </citation>
    <scope>NUCLEOTIDE SEQUENCE [LARGE SCALE GENOMIC DNA]</scope>
    <source>
        <strain evidence="2 3">DD39</strain>
    </source>
</reference>
<keyword evidence="1" id="KW-1133">Transmembrane helix</keyword>
<keyword evidence="1" id="KW-0472">Membrane</keyword>
<dbReference type="EMBL" id="JACCDE010000047">
    <property type="protein sequence ID" value="NYS80284.1"/>
    <property type="molecule type" value="Genomic_DNA"/>
</dbReference>
<evidence type="ECO:0000313" key="2">
    <source>
        <dbReference type="EMBL" id="NYS80284.1"/>
    </source>
</evidence>
<evidence type="ECO:0000256" key="1">
    <source>
        <dbReference type="SAM" id="Phobius"/>
    </source>
</evidence>
<accession>A0A7Z0LX91</accession>
<protein>
    <submittedName>
        <fullName evidence="2">Prepilin-type N-terminal cleavage/methylation domain-containing protein</fullName>
    </submittedName>
</protein>